<feature type="region of interest" description="Disordered" evidence="1">
    <location>
        <begin position="1"/>
        <end position="267"/>
    </location>
</feature>
<feature type="compositionally biased region" description="Basic and acidic residues" evidence="1">
    <location>
        <begin position="193"/>
        <end position="214"/>
    </location>
</feature>
<name>A0A8S9A031_SORMA</name>
<evidence type="ECO:0000313" key="2">
    <source>
        <dbReference type="EMBL" id="KAA8635219.1"/>
    </source>
</evidence>
<comment type="caution">
    <text evidence="2">The sequence shown here is derived from an EMBL/GenBank/DDBJ whole genome shotgun (WGS) entry which is preliminary data.</text>
</comment>
<dbReference type="VEuPathDB" id="FungiDB:SMAC_06290"/>
<feature type="compositionally biased region" description="Basic and acidic residues" evidence="1">
    <location>
        <begin position="121"/>
        <end position="138"/>
    </location>
</feature>
<feature type="compositionally biased region" description="Polar residues" evidence="1">
    <location>
        <begin position="151"/>
        <end position="163"/>
    </location>
</feature>
<feature type="compositionally biased region" description="Polar residues" evidence="1">
    <location>
        <begin position="1"/>
        <end position="22"/>
    </location>
</feature>
<feature type="compositionally biased region" description="Low complexity" evidence="1">
    <location>
        <begin position="139"/>
        <end position="150"/>
    </location>
</feature>
<protein>
    <submittedName>
        <fullName evidence="2">Uncharacterized protein</fullName>
    </submittedName>
</protein>
<evidence type="ECO:0000256" key="1">
    <source>
        <dbReference type="SAM" id="MobiDB-lite"/>
    </source>
</evidence>
<feature type="compositionally biased region" description="Low complexity" evidence="1">
    <location>
        <begin position="220"/>
        <end position="238"/>
    </location>
</feature>
<dbReference type="AlphaFoldDB" id="A0A8S9A031"/>
<feature type="compositionally biased region" description="Acidic residues" evidence="1">
    <location>
        <begin position="34"/>
        <end position="43"/>
    </location>
</feature>
<accession>A0A8S9A031</accession>
<proteinExistence type="predicted"/>
<organism evidence="2 3">
    <name type="scientific">Sordaria macrospora</name>
    <dbReference type="NCBI Taxonomy" id="5147"/>
    <lineage>
        <taxon>Eukaryota</taxon>
        <taxon>Fungi</taxon>
        <taxon>Dikarya</taxon>
        <taxon>Ascomycota</taxon>
        <taxon>Pezizomycotina</taxon>
        <taxon>Sordariomycetes</taxon>
        <taxon>Sordariomycetidae</taxon>
        <taxon>Sordariales</taxon>
        <taxon>Sordariaceae</taxon>
        <taxon>Sordaria</taxon>
    </lineage>
</organism>
<dbReference type="EMBL" id="NMPR01000014">
    <property type="protein sequence ID" value="KAA8635219.1"/>
    <property type="molecule type" value="Genomic_DNA"/>
</dbReference>
<dbReference type="Proteomes" id="UP000433876">
    <property type="component" value="Unassembled WGS sequence"/>
</dbReference>
<sequence length="398" mass="43811">MDEIRNVSQGSSKTPYSPNKSGDFSKPVKLEAPLAEDEDSEDEGFPHEHVPLQDDSSLNSSDGDRGLRQDFHAPRTPSDLTGLLDDPRGATGHSSSEEPFENTPMDPEINNEGRLGPMGKGEGKAIHPLKLDLSDKITSDSPSLPSRQSSETTDVTPTATSFSERMKGHFARMKSKDVAAESAALPATTSPTHKPEEQLEWKRSEQARDDEGFGPREMPSSTSDISVSSSSSANLPSSQHQHNEDETCCTCDNEPSQGDRPQPTESKREPWRWVMQVGFCYLVYCVYCDFATAVHHGSQLSRRYGQHIIDGHGSFIVFTSWWRFFRFVLGIMYLGSWLSSGAAWSAVDKVTVWIDRGAAWPLLGNMEQQSRKAFEAVQSVVADAKSRLGKIGARGSKA</sequence>
<reference evidence="2 3" key="1">
    <citation type="submission" date="2017-07" db="EMBL/GenBank/DDBJ databases">
        <title>Genome sequence of the Sordaria macrospora wild type strain R19027.</title>
        <authorList>
            <person name="Nowrousian M."/>
            <person name="Teichert I."/>
            <person name="Kueck U."/>
        </authorList>
    </citation>
    <scope>NUCLEOTIDE SEQUENCE [LARGE SCALE GENOMIC DNA]</scope>
    <source>
        <strain evidence="2 3">R19027</strain>
        <tissue evidence="2">Mycelium</tissue>
    </source>
</reference>
<evidence type="ECO:0000313" key="3">
    <source>
        <dbReference type="Proteomes" id="UP000433876"/>
    </source>
</evidence>
<gene>
    <name evidence="2" type="ORF">SMACR_06290</name>
</gene>
<feature type="compositionally biased region" description="Basic and acidic residues" evidence="1">
    <location>
        <begin position="62"/>
        <end position="73"/>
    </location>
</feature>